<keyword evidence="2" id="KW-1185">Reference proteome</keyword>
<reference evidence="1 2" key="1">
    <citation type="journal article" date="2022" name="G3 (Bethesda)">
        <title>Whole-genome sequence and methylome profiling of the almond [Prunus dulcis (Mill.) D.A. Webb] cultivar 'Nonpareil'.</title>
        <authorList>
            <person name="D'Amico-Willman K.M."/>
            <person name="Ouma W.Z."/>
            <person name="Meulia T."/>
            <person name="Sideli G.M."/>
            <person name="Gradziel T.M."/>
            <person name="Fresnedo-Ramirez J."/>
        </authorList>
    </citation>
    <scope>NUCLEOTIDE SEQUENCE [LARGE SCALE GENOMIC DNA]</scope>
    <source>
        <strain evidence="1">Clone GOH B32 T37-40</strain>
    </source>
</reference>
<dbReference type="EMBL" id="JAJFAZ020000007">
    <property type="protein sequence ID" value="KAI5319260.1"/>
    <property type="molecule type" value="Genomic_DNA"/>
</dbReference>
<proteinExistence type="predicted"/>
<dbReference type="Proteomes" id="UP001054821">
    <property type="component" value="Chromosome 7"/>
</dbReference>
<evidence type="ECO:0000313" key="1">
    <source>
        <dbReference type="EMBL" id="KAI5319260.1"/>
    </source>
</evidence>
<dbReference type="AlphaFoldDB" id="A0AAD4V628"/>
<name>A0AAD4V628_PRUDU</name>
<gene>
    <name evidence="1" type="ORF">L3X38_038968</name>
</gene>
<protein>
    <submittedName>
        <fullName evidence="1">Uncharacterized protein</fullName>
    </submittedName>
</protein>
<accession>A0AAD4V628</accession>
<comment type="caution">
    <text evidence="1">The sequence shown here is derived from an EMBL/GenBank/DDBJ whole genome shotgun (WGS) entry which is preliminary data.</text>
</comment>
<evidence type="ECO:0000313" key="2">
    <source>
        <dbReference type="Proteomes" id="UP001054821"/>
    </source>
</evidence>
<sequence length="102" mass="11318">MVVCHFGSWVCSLRDNATLQMNLFILSHLLMTFTDEMLTNKNDYRAGLVKGHIMTSALGLNSGQQILELGSRWVCDLEAPSSQASVSIMWQLEEELTLGGRG</sequence>
<organism evidence="1 2">
    <name type="scientific">Prunus dulcis</name>
    <name type="common">Almond</name>
    <name type="synonym">Amygdalus dulcis</name>
    <dbReference type="NCBI Taxonomy" id="3755"/>
    <lineage>
        <taxon>Eukaryota</taxon>
        <taxon>Viridiplantae</taxon>
        <taxon>Streptophyta</taxon>
        <taxon>Embryophyta</taxon>
        <taxon>Tracheophyta</taxon>
        <taxon>Spermatophyta</taxon>
        <taxon>Magnoliopsida</taxon>
        <taxon>eudicotyledons</taxon>
        <taxon>Gunneridae</taxon>
        <taxon>Pentapetalae</taxon>
        <taxon>rosids</taxon>
        <taxon>fabids</taxon>
        <taxon>Rosales</taxon>
        <taxon>Rosaceae</taxon>
        <taxon>Amygdaloideae</taxon>
        <taxon>Amygdaleae</taxon>
        <taxon>Prunus</taxon>
    </lineage>
</organism>